<evidence type="ECO:0000256" key="1">
    <source>
        <dbReference type="SAM" id="MobiDB-lite"/>
    </source>
</evidence>
<feature type="region of interest" description="Disordered" evidence="1">
    <location>
        <begin position="1"/>
        <end position="50"/>
    </location>
</feature>
<protein>
    <submittedName>
        <fullName evidence="2">Uncharacterized protein</fullName>
    </submittedName>
</protein>
<dbReference type="EMBL" id="QJKJ01002798">
    <property type="protein sequence ID" value="RDY01269.1"/>
    <property type="molecule type" value="Genomic_DNA"/>
</dbReference>
<comment type="caution">
    <text evidence="2">The sequence shown here is derived from an EMBL/GenBank/DDBJ whole genome shotgun (WGS) entry which is preliminary data.</text>
</comment>
<gene>
    <name evidence="2" type="ORF">CR513_15421</name>
</gene>
<evidence type="ECO:0000313" key="3">
    <source>
        <dbReference type="Proteomes" id="UP000257109"/>
    </source>
</evidence>
<name>A0A371HEQ5_MUCPR</name>
<sequence length="99" mass="11234">MPYGWNTDNLEEREQQNATNDDEVGPHHQASRNTIPHGSHRRVPPSKEKWQSLDERLDAVEGGNRYGLEAVDLCLILDVGLLVDFKTPEFDKYKGSTCP</sequence>
<dbReference type="Proteomes" id="UP000257109">
    <property type="component" value="Unassembled WGS sequence"/>
</dbReference>
<feature type="non-terminal residue" evidence="2">
    <location>
        <position position="1"/>
    </location>
</feature>
<dbReference type="AlphaFoldDB" id="A0A371HEQ5"/>
<accession>A0A371HEQ5</accession>
<organism evidence="2 3">
    <name type="scientific">Mucuna pruriens</name>
    <name type="common">Velvet bean</name>
    <name type="synonym">Dolichos pruriens</name>
    <dbReference type="NCBI Taxonomy" id="157652"/>
    <lineage>
        <taxon>Eukaryota</taxon>
        <taxon>Viridiplantae</taxon>
        <taxon>Streptophyta</taxon>
        <taxon>Embryophyta</taxon>
        <taxon>Tracheophyta</taxon>
        <taxon>Spermatophyta</taxon>
        <taxon>Magnoliopsida</taxon>
        <taxon>eudicotyledons</taxon>
        <taxon>Gunneridae</taxon>
        <taxon>Pentapetalae</taxon>
        <taxon>rosids</taxon>
        <taxon>fabids</taxon>
        <taxon>Fabales</taxon>
        <taxon>Fabaceae</taxon>
        <taxon>Papilionoideae</taxon>
        <taxon>50 kb inversion clade</taxon>
        <taxon>NPAAA clade</taxon>
        <taxon>indigoferoid/millettioid clade</taxon>
        <taxon>Phaseoleae</taxon>
        <taxon>Mucuna</taxon>
    </lineage>
</organism>
<reference evidence="2" key="1">
    <citation type="submission" date="2018-05" db="EMBL/GenBank/DDBJ databases">
        <title>Draft genome of Mucuna pruriens seed.</title>
        <authorList>
            <person name="Nnadi N.E."/>
            <person name="Vos R."/>
            <person name="Hasami M.H."/>
            <person name="Devisetty U.K."/>
            <person name="Aguiy J.C."/>
        </authorList>
    </citation>
    <scope>NUCLEOTIDE SEQUENCE [LARGE SCALE GENOMIC DNA]</scope>
    <source>
        <strain evidence="2">JCA_2017</strain>
    </source>
</reference>
<proteinExistence type="predicted"/>
<evidence type="ECO:0000313" key="2">
    <source>
        <dbReference type="EMBL" id="RDY01269.1"/>
    </source>
</evidence>
<dbReference type="OrthoDB" id="1740800at2759"/>
<keyword evidence="3" id="KW-1185">Reference proteome</keyword>